<dbReference type="Gene3D" id="1.10.3210.10">
    <property type="entry name" value="Hypothetical protein af1432"/>
    <property type="match status" value="1"/>
</dbReference>
<evidence type="ECO:0000259" key="4">
    <source>
        <dbReference type="SMART" id="SM00471"/>
    </source>
</evidence>
<dbReference type="InterPro" id="IPR043519">
    <property type="entry name" value="NT_sf"/>
</dbReference>
<dbReference type="EMBL" id="MUAL01000097">
    <property type="protein sequence ID" value="OOR19570.1"/>
    <property type="molecule type" value="Genomic_DNA"/>
</dbReference>
<comment type="pathway">
    <text evidence="2">Purine metabolism.</text>
</comment>
<organism evidence="5 6">
    <name type="scientific">Bacillus cereus</name>
    <dbReference type="NCBI Taxonomy" id="1396"/>
    <lineage>
        <taxon>Bacteria</taxon>
        <taxon>Bacillati</taxon>
        <taxon>Bacillota</taxon>
        <taxon>Bacilli</taxon>
        <taxon>Bacillales</taxon>
        <taxon>Bacillaceae</taxon>
        <taxon>Bacillus</taxon>
        <taxon>Bacillus cereus group</taxon>
    </lineage>
</organism>
<dbReference type="Pfam" id="PF13328">
    <property type="entry name" value="HD_4"/>
    <property type="match status" value="1"/>
</dbReference>
<gene>
    <name evidence="5" type="ORF">BW892_25260</name>
</gene>
<dbReference type="InterPro" id="IPR004095">
    <property type="entry name" value="TGS"/>
</dbReference>
<dbReference type="AlphaFoldDB" id="A0A1S9UBF0"/>
<dbReference type="SMART" id="SM00471">
    <property type="entry name" value="HDc"/>
    <property type="match status" value="1"/>
</dbReference>
<dbReference type="PANTHER" id="PTHR43061:SF1">
    <property type="entry name" value="GTP DIPHOSPHOKINASE RSH1, CHLOROPLASTIC-RELATED"/>
    <property type="match status" value="1"/>
</dbReference>
<dbReference type="FunFam" id="1.10.3210.10:FF:000001">
    <property type="entry name" value="GTP pyrophosphokinase RelA"/>
    <property type="match status" value="1"/>
</dbReference>
<dbReference type="RefSeq" id="WP_078181926.1">
    <property type="nucleotide sequence ID" value="NZ_MUAL01000097.1"/>
</dbReference>
<evidence type="ECO:0000256" key="3">
    <source>
        <dbReference type="PROSITE-ProRule" id="PRU00182"/>
    </source>
</evidence>
<keyword evidence="5" id="KW-0808">Transferase</keyword>
<dbReference type="InterPro" id="IPR003607">
    <property type="entry name" value="HD/PDEase_dom"/>
</dbReference>
<evidence type="ECO:0000313" key="6">
    <source>
        <dbReference type="Proteomes" id="UP000191124"/>
    </source>
</evidence>
<protein>
    <submittedName>
        <fullName evidence="5">GTP pyrophosphokinase</fullName>
    </submittedName>
</protein>
<dbReference type="Pfam" id="PF02824">
    <property type="entry name" value="TGS"/>
    <property type="match status" value="1"/>
</dbReference>
<dbReference type="UniPathway" id="UPA00908">
    <property type="reaction ID" value="UER00884"/>
</dbReference>
<keyword evidence="5" id="KW-0418">Kinase</keyword>
<name>A0A1S9UBF0_BACCE</name>
<dbReference type="InterPro" id="IPR012676">
    <property type="entry name" value="TGS-like"/>
</dbReference>
<keyword evidence="3" id="KW-0694">RNA-binding</keyword>
<dbReference type="GO" id="GO:0016301">
    <property type="term" value="F:kinase activity"/>
    <property type="evidence" value="ECO:0007669"/>
    <property type="project" value="UniProtKB-KW"/>
</dbReference>
<dbReference type="InterPro" id="IPR012675">
    <property type="entry name" value="Beta-grasp_dom_sf"/>
</dbReference>
<dbReference type="Proteomes" id="UP000191124">
    <property type="component" value="Unassembled WGS sequence"/>
</dbReference>
<comment type="caution">
    <text evidence="5">The sequence shown here is derived from an EMBL/GenBank/DDBJ whole genome shotgun (WGS) entry which is preliminary data.</text>
</comment>
<feature type="domain" description="HD/PDEase" evidence="4">
    <location>
        <begin position="38"/>
        <end position="150"/>
    </location>
</feature>
<evidence type="ECO:0000256" key="2">
    <source>
        <dbReference type="ARBA" id="ARBA00025704"/>
    </source>
</evidence>
<comment type="similarity">
    <text evidence="1">Belongs to the RelA/SpoT family.</text>
</comment>
<dbReference type="GO" id="GO:0015970">
    <property type="term" value="P:guanosine tetraphosphate biosynthetic process"/>
    <property type="evidence" value="ECO:0007669"/>
    <property type="project" value="UniProtKB-UniPathway"/>
</dbReference>
<dbReference type="GO" id="GO:0003723">
    <property type="term" value="F:RNA binding"/>
    <property type="evidence" value="ECO:0007669"/>
    <property type="project" value="UniProtKB-KW"/>
</dbReference>
<sequence>MSKVLLQKANYLQSEELKLLKKAIQFAEQAHDGQYRQTGESYIIHPFAITEILLNYKADITTLIAALLHDVVEDTKHSLEEIESHFGATIRYIVNGLTKGKKQQDQKKVLYEAINFKKLLLFSQQDIRVGIIKVIDRLHNIKTLSVKKPAKQVAYANETLTLFAPLAKRLGLYTIQHELENLAFQYLHKERYTEVHKFLTGYVPHLQKNITHLRKGIHSFYDTNLSFEISYEFPPIYTAYSQLQEVENVSGVSQICITTTSVLDCYKILGIIHQLYKPTINYFEDNIALENRHFNNNLKTKINMNDTEQTIIIQTQLAKTLKDNGIFSLLNNRIVDVQAISYKIMNDTIVNNNLLNTDPIAFHNLVSYELFENTITAYTTDLQPIYLPEGATIIDFSFSAFPKIAHNMKKAKVNGIPVPLKTKVSHFDVIEIHFDLKQNLELEWLNYANTAKAQLIIHQKLS</sequence>
<evidence type="ECO:0000313" key="5">
    <source>
        <dbReference type="EMBL" id="OOR19570.1"/>
    </source>
</evidence>
<reference evidence="5 6" key="1">
    <citation type="submission" date="2017-01" db="EMBL/GenBank/DDBJ databases">
        <title>Bacillus cereus isolates.</title>
        <authorList>
            <person name="Beno S.M."/>
        </authorList>
    </citation>
    <scope>NUCLEOTIDE SEQUENCE [LARGE SCALE GENOMIC DNA]</scope>
    <source>
        <strain evidence="5 6">FSL M7-1219</strain>
    </source>
</reference>
<dbReference type="Gene3D" id="3.10.20.30">
    <property type="match status" value="1"/>
</dbReference>
<proteinExistence type="inferred from homology"/>
<accession>A0A1S9UBF0</accession>
<dbReference type="PANTHER" id="PTHR43061">
    <property type="entry name" value="GTP DIPHOSPHOKINASE RSH1, CHLOROPLASTIC-RELATED"/>
    <property type="match status" value="1"/>
</dbReference>
<dbReference type="SUPFAM" id="SSF81301">
    <property type="entry name" value="Nucleotidyltransferase"/>
    <property type="match status" value="1"/>
</dbReference>
<evidence type="ECO:0000256" key="1">
    <source>
        <dbReference type="ARBA" id="ARBA00007476"/>
    </source>
</evidence>
<dbReference type="SUPFAM" id="SSF81271">
    <property type="entry name" value="TGS-like"/>
    <property type="match status" value="1"/>
</dbReference>
<dbReference type="PROSITE" id="PS50889">
    <property type="entry name" value="S4"/>
    <property type="match status" value="1"/>
</dbReference>
<dbReference type="Gene3D" id="3.30.460.10">
    <property type="entry name" value="Beta Polymerase, domain 2"/>
    <property type="match status" value="1"/>
</dbReference>
<dbReference type="SUPFAM" id="SSF109604">
    <property type="entry name" value="HD-domain/PDEase-like"/>
    <property type="match status" value="1"/>
</dbReference>